<gene>
    <name evidence="2" type="ORF">KIM322_07600</name>
</gene>
<feature type="transmembrane region" description="Helical" evidence="1">
    <location>
        <begin position="38"/>
        <end position="58"/>
    </location>
</feature>
<proteinExistence type="predicted"/>
<protein>
    <recommendedName>
        <fullName evidence="4">Acyltransferase</fullName>
    </recommendedName>
</protein>
<sequence>MNKKHFIILGRVGLVYYSWLLIVLLISLIMLYEGTPSLNWPAIIWGSLFLLLTGYTLINSYWNKQGLKLPYKAKMSSKVEPELIHCWSFFRIYRIQVDSLEKYHLLRIEYKG</sequence>
<dbReference type="EMBL" id="AP026803">
    <property type="protein sequence ID" value="BDR60499.1"/>
    <property type="molecule type" value="Genomic_DNA"/>
</dbReference>
<feature type="transmembrane region" description="Helical" evidence="1">
    <location>
        <begin position="12"/>
        <end position="32"/>
    </location>
</feature>
<evidence type="ECO:0008006" key="4">
    <source>
        <dbReference type="Google" id="ProtNLM"/>
    </source>
</evidence>
<organism evidence="2 3">
    <name type="scientific">Lactobacillus xylocopicola</name>
    <dbReference type="NCBI Taxonomy" id="2976676"/>
    <lineage>
        <taxon>Bacteria</taxon>
        <taxon>Bacillati</taxon>
        <taxon>Bacillota</taxon>
        <taxon>Bacilli</taxon>
        <taxon>Lactobacillales</taxon>
        <taxon>Lactobacillaceae</taxon>
        <taxon>Lactobacillus</taxon>
    </lineage>
</organism>
<evidence type="ECO:0000313" key="3">
    <source>
        <dbReference type="Proteomes" id="UP001321741"/>
    </source>
</evidence>
<accession>A0ABN6SK01</accession>
<keyword evidence="3" id="KW-1185">Reference proteome</keyword>
<evidence type="ECO:0000313" key="2">
    <source>
        <dbReference type="EMBL" id="BDR60499.1"/>
    </source>
</evidence>
<dbReference type="RefSeq" id="WP_317638195.1">
    <property type="nucleotide sequence ID" value="NZ_AP026803.1"/>
</dbReference>
<keyword evidence="1" id="KW-0472">Membrane</keyword>
<dbReference type="Proteomes" id="UP001321741">
    <property type="component" value="Chromosome"/>
</dbReference>
<name>A0ABN6SK01_9LACO</name>
<keyword evidence="1" id="KW-0812">Transmembrane</keyword>
<reference evidence="2 3" key="1">
    <citation type="journal article" date="2023" name="Microbiol. Spectr.">
        <title>Symbiosis of Carpenter Bees with Uncharacterized Lactic Acid Bacteria Showing NAD Auxotrophy.</title>
        <authorList>
            <person name="Kawasaki S."/>
            <person name="Ozawa K."/>
            <person name="Mori T."/>
            <person name="Yamamoto A."/>
            <person name="Ito M."/>
            <person name="Ohkuma M."/>
            <person name="Sakamoto M."/>
            <person name="Matsutani M."/>
        </authorList>
    </citation>
    <scope>NUCLEOTIDE SEQUENCE [LARGE SCALE GENOMIC DNA]</scope>
    <source>
        <strain evidence="2 3">Kim32-2</strain>
    </source>
</reference>
<keyword evidence="1" id="KW-1133">Transmembrane helix</keyword>
<evidence type="ECO:0000256" key="1">
    <source>
        <dbReference type="SAM" id="Phobius"/>
    </source>
</evidence>